<dbReference type="Gene3D" id="1.20.1070.10">
    <property type="entry name" value="Rhodopsin 7-helix transmembrane proteins"/>
    <property type="match status" value="1"/>
</dbReference>
<dbReference type="GeneID" id="101863955"/>
<evidence type="ECO:0000256" key="5">
    <source>
        <dbReference type="ARBA" id="ARBA00023136"/>
    </source>
</evidence>
<name>A0ABM0JDR6_APLCA</name>
<keyword evidence="4" id="KW-0297">G-protein coupled receptor</keyword>
<evidence type="ECO:0000256" key="1">
    <source>
        <dbReference type="ARBA" id="ARBA00004141"/>
    </source>
</evidence>
<keyword evidence="6" id="KW-0675">Receptor</keyword>
<keyword evidence="10" id="KW-1185">Reference proteome</keyword>
<dbReference type="InterPro" id="IPR017452">
    <property type="entry name" value="GPCR_Rhodpsn_7TM"/>
</dbReference>
<sequence length="358" mass="39856">MSEGNLTTTTSAALEDLISFEARQIFVIVSLVVVGDALCLLGIVANIINITVFAKQGFHDTVNISLCALAVGDLGALITQQWFNICVNPWFQDSDIPFNPLEIQSLTGGFSHRYFTKTTGWITAFVTFERCLCVSAPLKVKAIITRRVAVVFNVSIFFLMALTMLPVYLTSYYDWTFYPALNKSLVGIHYTMDRQAVLGVSLFITDFFVPLTSFAIVILCTVIIVVQLKRKGKWRQMASGAAMTSSKQNISSKDKRVVAMVTVISAIFIVSFTPITVVLAARAIEPELNIIGRYANTNWTLASLGLLIETFNSTINILVYYRMSTKFKDTFKQRFPCCFRESVAHGSQQIHSVNLNNL</sequence>
<dbReference type="PANTHER" id="PTHR24243">
    <property type="entry name" value="G-PROTEIN COUPLED RECEPTOR"/>
    <property type="match status" value="1"/>
</dbReference>
<evidence type="ECO:0000313" key="11">
    <source>
        <dbReference type="RefSeq" id="XP_005091347.1"/>
    </source>
</evidence>
<feature type="transmembrane region" description="Helical" evidence="8">
    <location>
        <begin position="25"/>
        <end position="48"/>
    </location>
</feature>
<keyword evidence="5 8" id="KW-0472">Membrane</keyword>
<dbReference type="SUPFAM" id="SSF81321">
    <property type="entry name" value="Family A G protein-coupled receptor-like"/>
    <property type="match status" value="1"/>
</dbReference>
<evidence type="ECO:0000256" key="6">
    <source>
        <dbReference type="ARBA" id="ARBA00023170"/>
    </source>
</evidence>
<dbReference type="RefSeq" id="XP_005091347.1">
    <property type="nucleotide sequence ID" value="XM_005091290.1"/>
</dbReference>
<evidence type="ECO:0000256" key="2">
    <source>
        <dbReference type="ARBA" id="ARBA00022692"/>
    </source>
</evidence>
<evidence type="ECO:0000256" key="7">
    <source>
        <dbReference type="ARBA" id="ARBA00023224"/>
    </source>
</evidence>
<accession>A0ABM0JDR6</accession>
<evidence type="ECO:0000256" key="3">
    <source>
        <dbReference type="ARBA" id="ARBA00022989"/>
    </source>
</evidence>
<keyword evidence="7" id="KW-0807">Transducer</keyword>
<evidence type="ECO:0000259" key="9">
    <source>
        <dbReference type="PROSITE" id="PS50262"/>
    </source>
</evidence>
<protein>
    <submittedName>
        <fullName evidence="11">N-formyl peptide receptor 2-like</fullName>
    </submittedName>
</protein>
<feature type="transmembrane region" description="Helical" evidence="8">
    <location>
        <begin position="257"/>
        <end position="281"/>
    </location>
</feature>
<organism evidence="10 11">
    <name type="scientific">Aplysia californica</name>
    <name type="common">California sea hare</name>
    <dbReference type="NCBI Taxonomy" id="6500"/>
    <lineage>
        <taxon>Eukaryota</taxon>
        <taxon>Metazoa</taxon>
        <taxon>Spiralia</taxon>
        <taxon>Lophotrochozoa</taxon>
        <taxon>Mollusca</taxon>
        <taxon>Gastropoda</taxon>
        <taxon>Heterobranchia</taxon>
        <taxon>Euthyneura</taxon>
        <taxon>Tectipleura</taxon>
        <taxon>Aplysiida</taxon>
        <taxon>Aplysioidea</taxon>
        <taxon>Aplysiidae</taxon>
        <taxon>Aplysia</taxon>
    </lineage>
</organism>
<feature type="transmembrane region" description="Helical" evidence="8">
    <location>
        <begin position="207"/>
        <end position="228"/>
    </location>
</feature>
<evidence type="ECO:0000256" key="8">
    <source>
        <dbReference type="SAM" id="Phobius"/>
    </source>
</evidence>
<dbReference type="Pfam" id="PF00001">
    <property type="entry name" value="7tm_1"/>
    <property type="match status" value="1"/>
</dbReference>
<comment type="subcellular location">
    <subcellularLocation>
        <location evidence="1">Membrane</location>
        <topology evidence="1">Multi-pass membrane protein</topology>
    </subcellularLocation>
</comment>
<evidence type="ECO:0000313" key="10">
    <source>
        <dbReference type="Proteomes" id="UP000694888"/>
    </source>
</evidence>
<evidence type="ECO:0000256" key="4">
    <source>
        <dbReference type="ARBA" id="ARBA00023040"/>
    </source>
</evidence>
<gene>
    <name evidence="11" type="primary">LOC101863955</name>
</gene>
<keyword evidence="3 8" id="KW-1133">Transmembrane helix</keyword>
<feature type="transmembrane region" description="Helical" evidence="8">
    <location>
        <begin position="148"/>
        <end position="169"/>
    </location>
</feature>
<dbReference type="PROSITE" id="PS50262">
    <property type="entry name" value="G_PROTEIN_RECEP_F1_2"/>
    <property type="match status" value="1"/>
</dbReference>
<reference evidence="11" key="1">
    <citation type="submission" date="2025-08" db="UniProtKB">
        <authorList>
            <consortium name="RefSeq"/>
        </authorList>
    </citation>
    <scope>IDENTIFICATION</scope>
</reference>
<dbReference type="InterPro" id="IPR000276">
    <property type="entry name" value="GPCR_Rhodpsn"/>
</dbReference>
<dbReference type="Proteomes" id="UP000694888">
    <property type="component" value="Unplaced"/>
</dbReference>
<keyword evidence="2 8" id="KW-0812">Transmembrane</keyword>
<dbReference type="PANTHER" id="PTHR24243:SF233">
    <property type="entry name" value="THYROTROPIN-RELEASING HORMONE RECEPTOR"/>
    <property type="match status" value="1"/>
</dbReference>
<proteinExistence type="predicted"/>
<feature type="domain" description="G-protein coupled receptors family 1 profile" evidence="9">
    <location>
        <begin position="45"/>
        <end position="320"/>
    </location>
</feature>
<feature type="transmembrane region" description="Helical" evidence="8">
    <location>
        <begin position="301"/>
        <end position="321"/>
    </location>
</feature>
<dbReference type="PRINTS" id="PR00237">
    <property type="entry name" value="GPCRRHODOPSN"/>
</dbReference>